<dbReference type="Proteomes" id="UP000555411">
    <property type="component" value="Unassembled WGS sequence"/>
</dbReference>
<comment type="caution">
    <text evidence="1">The sequence shown here is derived from an EMBL/GenBank/DDBJ whole genome shotgun (WGS) entry which is preliminary data.</text>
</comment>
<gene>
    <name evidence="1" type="ORF">H7F16_19095</name>
</gene>
<dbReference type="EMBL" id="JACLQD010000009">
    <property type="protein sequence ID" value="MBC2837629.1"/>
    <property type="molecule type" value="Genomic_DNA"/>
</dbReference>
<dbReference type="RefSeq" id="WP_185799244.1">
    <property type="nucleotide sequence ID" value="NZ_JACLQD010000009.1"/>
</dbReference>
<organism evidence="1 2">
    <name type="scientific">Paragemmobacter straminiformis</name>
    <dbReference type="NCBI Taxonomy" id="2045119"/>
    <lineage>
        <taxon>Bacteria</taxon>
        <taxon>Pseudomonadati</taxon>
        <taxon>Pseudomonadota</taxon>
        <taxon>Alphaproteobacteria</taxon>
        <taxon>Rhodobacterales</taxon>
        <taxon>Paracoccaceae</taxon>
        <taxon>Paragemmobacter</taxon>
    </lineage>
</organism>
<dbReference type="AlphaFoldDB" id="A0A842IDP3"/>
<proteinExistence type="predicted"/>
<keyword evidence="2" id="KW-1185">Reference proteome</keyword>
<name>A0A842IDP3_9RHOB</name>
<evidence type="ECO:0000313" key="1">
    <source>
        <dbReference type="EMBL" id="MBC2837629.1"/>
    </source>
</evidence>
<protein>
    <submittedName>
        <fullName evidence="1">Uncharacterized protein</fullName>
    </submittedName>
</protein>
<sequence length="72" mass="8132">MASKEKDGKTPTFTRAANDVGHYFDQVTEDREMLRLQMRAAQLAMSEELERLGVKIDPHTGKVSVDPARKDN</sequence>
<evidence type="ECO:0000313" key="2">
    <source>
        <dbReference type="Proteomes" id="UP000555411"/>
    </source>
</evidence>
<accession>A0A842IDP3</accession>
<reference evidence="1 2" key="1">
    <citation type="journal article" date="2017" name="Int. J. Syst. Evol. Microbiol.">
        <title>Gemmobacter straminiformis sp. nov., isolated from an artificial fountain.</title>
        <authorList>
            <person name="Kang J.Y."/>
            <person name="Kim M.J."/>
            <person name="Chun J."/>
            <person name="Son K.P."/>
            <person name="Jahng K.Y."/>
        </authorList>
    </citation>
    <scope>NUCLEOTIDE SEQUENCE [LARGE SCALE GENOMIC DNA]</scope>
    <source>
        <strain evidence="1 2">CAM-8</strain>
    </source>
</reference>